<accession>A0A5N6ACM5</accession>
<name>A0A5N6ACM5_9ACTN</name>
<dbReference type="SUPFAM" id="SSF53067">
    <property type="entry name" value="Actin-like ATPase domain"/>
    <property type="match status" value="1"/>
</dbReference>
<dbReference type="EMBL" id="VDLY02000006">
    <property type="protein sequence ID" value="KAB8166411.1"/>
    <property type="molecule type" value="Genomic_DNA"/>
</dbReference>
<dbReference type="Pfam" id="PF00480">
    <property type="entry name" value="ROK"/>
    <property type="match status" value="1"/>
</dbReference>
<evidence type="ECO:0000313" key="2">
    <source>
        <dbReference type="EMBL" id="KAB8166411.1"/>
    </source>
</evidence>
<dbReference type="AlphaFoldDB" id="A0A5N6ACM5"/>
<dbReference type="OrthoDB" id="849313at2"/>
<comment type="similarity">
    <text evidence="1">Belongs to the ROK (NagC/XylR) family.</text>
</comment>
<dbReference type="InterPro" id="IPR043129">
    <property type="entry name" value="ATPase_NBD"/>
</dbReference>
<organism evidence="2 3">
    <name type="scientific">Streptomyces mimosae</name>
    <dbReference type="NCBI Taxonomy" id="2586635"/>
    <lineage>
        <taxon>Bacteria</taxon>
        <taxon>Bacillati</taxon>
        <taxon>Actinomycetota</taxon>
        <taxon>Actinomycetes</taxon>
        <taxon>Kitasatosporales</taxon>
        <taxon>Streptomycetaceae</taxon>
        <taxon>Streptomyces</taxon>
    </lineage>
</organism>
<evidence type="ECO:0000313" key="3">
    <source>
        <dbReference type="Proteomes" id="UP000314251"/>
    </source>
</evidence>
<proteinExistence type="inferred from homology"/>
<keyword evidence="3" id="KW-1185">Reference proteome</keyword>
<evidence type="ECO:0000256" key="1">
    <source>
        <dbReference type="ARBA" id="ARBA00006479"/>
    </source>
</evidence>
<dbReference type="Gene3D" id="3.30.420.40">
    <property type="match status" value="2"/>
</dbReference>
<gene>
    <name evidence="2" type="ORF">FH607_011320</name>
</gene>
<reference evidence="2" key="1">
    <citation type="submission" date="2019-10" db="EMBL/GenBank/DDBJ databases">
        <title>Nonomuraea sp. nov., isolated from Phyllanthus amarus.</title>
        <authorList>
            <person name="Klykleung N."/>
            <person name="Tanasupawat S."/>
        </authorList>
    </citation>
    <scope>NUCLEOTIDE SEQUENCE [LARGE SCALE GENOMIC DNA]</scope>
    <source>
        <strain evidence="2">3MP-10</strain>
    </source>
</reference>
<sequence>MTLPSLLAQTLTSYCATPGTAVHVVEVGGSSVQSAIFEAGVVTFVDGPVPEASGEGYAFTSPGLVIDGRVWGATQVGWDDIDAWRELGYRRRPDVSMNDAEAAALGEWLLREERPNSLLYAGIGTGLGGAMIIDGEVVPVDLSHQLGFGDSLCDGCRKGCLNAQIGGQYLPTDLSQHDKRRIVEQLATGINGARIPPHTVVVLAGGLVRRSHPDLVGALREQLDGVFAVEASAAPKAAKSAAYVGLFERLTEVRRAEAPARQDT</sequence>
<dbReference type="Proteomes" id="UP000314251">
    <property type="component" value="Unassembled WGS sequence"/>
</dbReference>
<protein>
    <submittedName>
        <fullName evidence="2">ROK family protein</fullName>
    </submittedName>
</protein>
<comment type="caution">
    <text evidence="2">The sequence shown here is derived from an EMBL/GenBank/DDBJ whole genome shotgun (WGS) entry which is preliminary data.</text>
</comment>
<dbReference type="InterPro" id="IPR000600">
    <property type="entry name" value="ROK"/>
</dbReference>